<gene>
    <name evidence="5" type="ORF">AARE701A_LOCUS3741</name>
</gene>
<dbReference type="Proteomes" id="UP000682877">
    <property type="component" value="Chromosome 1"/>
</dbReference>
<dbReference type="InterPro" id="IPR006501">
    <property type="entry name" value="Pectinesterase_inhib_dom"/>
</dbReference>
<reference evidence="5" key="1">
    <citation type="submission" date="2021-01" db="EMBL/GenBank/DDBJ databases">
        <authorList>
            <person name="Bezrukov I."/>
        </authorList>
    </citation>
    <scope>NUCLEOTIDE SEQUENCE</scope>
</reference>
<dbReference type="PANTHER" id="PTHR36710">
    <property type="entry name" value="PECTINESTERASE INHIBITOR-LIKE"/>
    <property type="match status" value="1"/>
</dbReference>
<dbReference type="Gene3D" id="1.20.140.40">
    <property type="entry name" value="Invertase/pectin methylesterase inhibitor family protein"/>
    <property type="match status" value="1"/>
</dbReference>
<evidence type="ECO:0000256" key="3">
    <source>
        <dbReference type="ARBA" id="ARBA00038471"/>
    </source>
</evidence>
<dbReference type="InterPro" id="IPR035513">
    <property type="entry name" value="Invertase/methylesterase_inhib"/>
</dbReference>
<feature type="signal peptide" evidence="4">
    <location>
        <begin position="1"/>
        <end position="21"/>
    </location>
</feature>
<evidence type="ECO:0000256" key="1">
    <source>
        <dbReference type="ARBA" id="ARBA00022729"/>
    </source>
</evidence>
<evidence type="ECO:0000313" key="5">
    <source>
        <dbReference type="EMBL" id="CAE5960291.1"/>
    </source>
</evidence>
<dbReference type="FunFam" id="1.20.140.40:FF:000008">
    <property type="entry name" value="Invertase/pectin methylesterase inhibitor family protein"/>
    <property type="match status" value="1"/>
</dbReference>
<dbReference type="CDD" id="cd15797">
    <property type="entry name" value="PMEI"/>
    <property type="match status" value="1"/>
</dbReference>
<organism evidence="5 6">
    <name type="scientific">Arabidopsis arenosa</name>
    <name type="common">Sand rock-cress</name>
    <name type="synonym">Cardaminopsis arenosa</name>
    <dbReference type="NCBI Taxonomy" id="38785"/>
    <lineage>
        <taxon>Eukaryota</taxon>
        <taxon>Viridiplantae</taxon>
        <taxon>Streptophyta</taxon>
        <taxon>Embryophyta</taxon>
        <taxon>Tracheophyta</taxon>
        <taxon>Spermatophyta</taxon>
        <taxon>Magnoliopsida</taxon>
        <taxon>eudicotyledons</taxon>
        <taxon>Gunneridae</taxon>
        <taxon>Pentapetalae</taxon>
        <taxon>rosids</taxon>
        <taxon>malvids</taxon>
        <taxon>Brassicales</taxon>
        <taxon>Brassicaceae</taxon>
        <taxon>Camelineae</taxon>
        <taxon>Arabidopsis</taxon>
    </lineage>
</organism>
<name>A0A8S1ZLJ3_ARAAE</name>
<dbReference type="EMBL" id="LR999451">
    <property type="protein sequence ID" value="CAE5960291.1"/>
    <property type="molecule type" value="Genomic_DNA"/>
</dbReference>
<evidence type="ECO:0000256" key="2">
    <source>
        <dbReference type="ARBA" id="ARBA00023157"/>
    </source>
</evidence>
<dbReference type="AlphaFoldDB" id="A0A8S1ZLJ3"/>
<dbReference type="SUPFAM" id="SSF101148">
    <property type="entry name" value="Plant invertase/pectin methylesterase inhibitor"/>
    <property type="match status" value="1"/>
</dbReference>
<dbReference type="InterPro" id="IPR034086">
    <property type="entry name" value="PMEI_plant"/>
</dbReference>
<proteinExistence type="inferred from homology"/>
<keyword evidence="1 4" id="KW-0732">Signal</keyword>
<feature type="chain" id="PRO_5035910199" description="Pectinesterase inhibitor domain-containing protein" evidence="4">
    <location>
        <begin position="22"/>
        <end position="171"/>
    </location>
</feature>
<evidence type="ECO:0000256" key="4">
    <source>
        <dbReference type="SAM" id="SignalP"/>
    </source>
</evidence>
<dbReference type="GO" id="GO:0046910">
    <property type="term" value="F:pectinesterase inhibitor activity"/>
    <property type="evidence" value="ECO:0007669"/>
    <property type="project" value="InterPro"/>
</dbReference>
<dbReference type="InterPro" id="IPR052421">
    <property type="entry name" value="PCW_Enzyme_Inhibitor"/>
</dbReference>
<dbReference type="PANTHER" id="PTHR36710:SF18">
    <property type="entry name" value="PECTINESTERASE INHIBITOR 5-RELATED"/>
    <property type="match status" value="1"/>
</dbReference>
<keyword evidence="6" id="KW-1185">Reference proteome</keyword>
<dbReference type="NCBIfam" id="TIGR01614">
    <property type="entry name" value="PME_inhib"/>
    <property type="match status" value="1"/>
</dbReference>
<sequence>MMTMMIKFLLLTLLVISPICAEKDLMIKECNNAQVPTICMQCLESDPISVHADRVGIAEIIIHCLDSRLHIITNNITNLLSRERKREVKTVLKACENELSTVGSHTLSEAETALTTGDYDKTAKSIKIALGIPHGCRYELQRIKFESFELYSQINIYTQLSDAAMRIIDRF</sequence>
<keyword evidence="2" id="KW-1015">Disulfide bond</keyword>
<evidence type="ECO:0008006" key="7">
    <source>
        <dbReference type="Google" id="ProtNLM"/>
    </source>
</evidence>
<comment type="similarity">
    <text evidence="3">Belongs to the PMEI family.</text>
</comment>
<protein>
    <recommendedName>
        <fullName evidence="7">Pectinesterase inhibitor domain-containing protein</fullName>
    </recommendedName>
</protein>
<evidence type="ECO:0000313" key="6">
    <source>
        <dbReference type="Proteomes" id="UP000682877"/>
    </source>
</evidence>
<accession>A0A8S1ZLJ3</accession>